<reference evidence="2 3" key="1">
    <citation type="submission" date="2017-03" db="EMBL/GenBank/DDBJ databases">
        <title>Genome of the blue death feigning beetle - Asbolus verrucosus.</title>
        <authorList>
            <person name="Rider S.D."/>
        </authorList>
    </citation>
    <scope>NUCLEOTIDE SEQUENCE [LARGE SCALE GENOMIC DNA]</scope>
    <source>
        <strain evidence="2">Butters</strain>
        <tissue evidence="2">Head and leg muscle</tissue>
    </source>
</reference>
<gene>
    <name evidence="2" type="ORF">BDFB_012785</name>
</gene>
<name>A0A482W5U5_ASBVE</name>
<proteinExistence type="predicted"/>
<evidence type="ECO:0000313" key="3">
    <source>
        <dbReference type="Proteomes" id="UP000292052"/>
    </source>
</evidence>
<protein>
    <submittedName>
        <fullName evidence="2">Uncharacterized protein</fullName>
    </submittedName>
</protein>
<evidence type="ECO:0000313" key="2">
    <source>
        <dbReference type="EMBL" id="RZC40436.1"/>
    </source>
</evidence>
<evidence type="ECO:0000256" key="1">
    <source>
        <dbReference type="SAM" id="MobiDB-lite"/>
    </source>
</evidence>
<dbReference type="Proteomes" id="UP000292052">
    <property type="component" value="Unassembled WGS sequence"/>
</dbReference>
<feature type="region of interest" description="Disordered" evidence="1">
    <location>
        <begin position="1"/>
        <end position="100"/>
    </location>
</feature>
<dbReference type="AlphaFoldDB" id="A0A482W5U5"/>
<accession>A0A482W5U5</accession>
<sequence length="100" mass="10542">MRCLGITPSPLILTGRPSGPPLPGDPQTQEKISESYPIITTLPSQCPCSPETESRSPASLRSSTSPRPLSPGGPDDLSVSKNSSQPDHHDINNGLNVNNN</sequence>
<keyword evidence="3" id="KW-1185">Reference proteome</keyword>
<dbReference type="EMBL" id="QDEB01026127">
    <property type="protein sequence ID" value="RZC40436.1"/>
    <property type="molecule type" value="Genomic_DNA"/>
</dbReference>
<feature type="compositionally biased region" description="Low complexity" evidence="1">
    <location>
        <begin position="55"/>
        <end position="74"/>
    </location>
</feature>
<organism evidence="2 3">
    <name type="scientific">Asbolus verrucosus</name>
    <name type="common">Desert ironclad beetle</name>
    <dbReference type="NCBI Taxonomy" id="1661398"/>
    <lineage>
        <taxon>Eukaryota</taxon>
        <taxon>Metazoa</taxon>
        <taxon>Ecdysozoa</taxon>
        <taxon>Arthropoda</taxon>
        <taxon>Hexapoda</taxon>
        <taxon>Insecta</taxon>
        <taxon>Pterygota</taxon>
        <taxon>Neoptera</taxon>
        <taxon>Endopterygota</taxon>
        <taxon>Coleoptera</taxon>
        <taxon>Polyphaga</taxon>
        <taxon>Cucujiformia</taxon>
        <taxon>Tenebrionidae</taxon>
        <taxon>Pimeliinae</taxon>
        <taxon>Asbolus</taxon>
    </lineage>
</organism>
<comment type="caution">
    <text evidence="2">The sequence shown here is derived from an EMBL/GenBank/DDBJ whole genome shotgun (WGS) entry which is preliminary data.</text>
</comment>